<keyword evidence="2" id="KW-1185">Reference proteome</keyword>
<evidence type="ECO:0000313" key="2">
    <source>
        <dbReference type="Proteomes" id="UP000011885"/>
    </source>
</evidence>
<dbReference type="EMBL" id="ANOH01000048">
    <property type="protein sequence ID" value="EMI58025.1"/>
    <property type="molecule type" value="Genomic_DNA"/>
</dbReference>
<name>M5U9C1_9BACT</name>
<accession>M5U9C1</accession>
<gene>
    <name evidence="1" type="ORF">RSSM_00544</name>
</gene>
<dbReference type="Proteomes" id="UP000011885">
    <property type="component" value="Unassembled WGS sequence"/>
</dbReference>
<dbReference type="AlphaFoldDB" id="M5U9C1"/>
<comment type="caution">
    <text evidence="1">The sequence shown here is derived from an EMBL/GenBank/DDBJ whole genome shotgun (WGS) entry which is preliminary data.</text>
</comment>
<organism evidence="1 2">
    <name type="scientific">Rhodopirellula sallentina SM41</name>
    <dbReference type="NCBI Taxonomy" id="1263870"/>
    <lineage>
        <taxon>Bacteria</taxon>
        <taxon>Pseudomonadati</taxon>
        <taxon>Planctomycetota</taxon>
        <taxon>Planctomycetia</taxon>
        <taxon>Pirellulales</taxon>
        <taxon>Pirellulaceae</taxon>
        <taxon>Rhodopirellula</taxon>
    </lineage>
</organism>
<sequence length="217" mass="23245">MHPDQPSNANHSSAFVIARIPRNVVAILPTRCLLAAIALLPVSLTGCSVFPAGGMKMPAINMLGTGLAAEAEAQQENYVPVGASATLPSSTFTQEAYQAVRNAKANNSIVLQILDAEEPIRVLPLPTSENGTGQSVFVSTLLKQTGVLKKLGKAQAALYRSSPTSFEGVRMDVLFVERAPEQVRPESDYALRPGDRIVIAKDTRMGMESLIDMVLDR</sequence>
<dbReference type="PATRIC" id="fig|1263870.3.peg.596"/>
<proteinExistence type="predicted"/>
<evidence type="ECO:0000313" key="1">
    <source>
        <dbReference type="EMBL" id="EMI58025.1"/>
    </source>
</evidence>
<protein>
    <submittedName>
        <fullName evidence="1">Signal peptide protein</fullName>
    </submittedName>
</protein>
<reference evidence="1 2" key="1">
    <citation type="journal article" date="2013" name="Mar. Genomics">
        <title>Expression of sulfatases in Rhodopirellula baltica and the diversity of sulfatases in the genus Rhodopirellula.</title>
        <authorList>
            <person name="Wegner C.E."/>
            <person name="Richter-Heitmann T."/>
            <person name="Klindworth A."/>
            <person name="Klockow C."/>
            <person name="Richter M."/>
            <person name="Achstetter T."/>
            <person name="Glockner F.O."/>
            <person name="Harder J."/>
        </authorList>
    </citation>
    <scope>NUCLEOTIDE SEQUENCE [LARGE SCALE GENOMIC DNA]</scope>
    <source>
        <strain evidence="1 2">SM41</strain>
    </source>
</reference>